<organism evidence="2 3">
    <name type="scientific">Immersiella caudata</name>
    <dbReference type="NCBI Taxonomy" id="314043"/>
    <lineage>
        <taxon>Eukaryota</taxon>
        <taxon>Fungi</taxon>
        <taxon>Dikarya</taxon>
        <taxon>Ascomycota</taxon>
        <taxon>Pezizomycotina</taxon>
        <taxon>Sordariomycetes</taxon>
        <taxon>Sordariomycetidae</taxon>
        <taxon>Sordariales</taxon>
        <taxon>Lasiosphaeriaceae</taxon>
        <taxon>Immersiella</taxon>
    </lineage>
</organism>
<dbReference type="Proteomes" id="UP001175000">
    <property type="component" value="Unassembled WGS sequence"/>
</dbReference>
<keyword evidence="3" id="KW-1185">Reference proteome</keyword>
<evidence type="ECO:0000313" key="3">
    <source>
        <dbReference type="Proteomes" id="UP001175000"/>
    </source>
</evidence>
<feature type="compositionally biased region" description="Basic and acidic residues" evidence="1">
    <location>
        <begin position="186"/>
        <end position="203"/>
    </location>
</feature>
<dbReference type="EMBL" id="JAULSU010000004">
    <property type="protein sequence ID" value="KAK0619808.1"/>
    <property type="molecule type" value="Genomic_DNA"/>
</dbReference>
<evidence type="ECO:0000313" key="2">
    <source>
        <dbReference type="EMBL" id="KAK0619808.1"/>
    </source>
</evidence>
<reference evidence="2" key="1">
    <citation type="submission" date="2023-06" db="EMBL/GenBank/DDBJ databases">
        <title>Genome-scale phylogeny and comparative genomics of the fungal order Sordariales.</title>
        <authorList>
            <consortium name="Lawrence Berkeley National Laboratory"/>
            <person name="Hensen N."/>
            <person name="Bonometti L."/>
            <person name="Westerberg I."/>
            <person name="Brannstrom I.O."/>
            <person name="Guillou S."/>
            <person name="Cros-Aarteil S."/>
            <person name="Calhoun S."/>
            <person name="Haridas S."/>
            <person name="Kuo A."/>
            <person name="Mondo S."/>
            <person name="Pangilinan J."/>
            <person name="Riley R."/>
            <person name="Labutti K."/>
            <person name="Andreopoulos B."/>
            <person name="Lipzen A."/>
            <person name="Chen C."/>
            <person name="Yanf M."/>
            <person name="Daum C."/>
            <person name="Ng V."/>
            <person name="Clum A."/>
            <person name="Steindorff A."/>
            <person name="Ohm R."/>
            <person name="Martin F."/>
            <person name="Silar P."/>
            <person name="Natvig D."/>
            <person name="Lalanne C."/>
            <person name="Gautier V."/>
            <person name="Ament-Velasquez S.L."/>
            <person name="Kruys A."/>
            <person name="Hutchinson M.I."/>
            <person name="Powell A.J."/>
            <person name="Barry K."/>
            <person name="Miller A.N."/>
            <person name="Grigoriev I.V."/>
            <person name="Debuchy R."/>
            <person name="Gladieux P."/>
            <person name="Thoren M.H."/>
            <person name="Johannesson H."/>
        </authorList>
    </citation>
    <scope>NUCLEOTIDE SEQUENCE</scope>
    <source>
        <strain evidence="2">CBS 606.72</strain>
    </source>
</reference>
<sequence>MSSSPLPVPRKVALTAVRGLLVGTSCTLALVAEDRRRKINNAIRVIENGEKIKSARSYHGSSETGSSTPKGKEDRVPLDPFETVLLKYGVSPGDEGRKERKSKKKSLDTGADEAVSGPGARRRETPSEAHETGAPAANAAAAPLEGNGIPLELPERGHRPHTDRRETGLLDDPRLKSLTEPAEMSTTRRKEPSAKRALFEASRESSKSHLISSRSSPLVTKRLGWIGHARTTRRLAEDATGSSRQLGRAPCPEMLKSVAARTSTEVLAMVQTACRTSCPHPPRVAEAVQGLISICEGQRPLEDPDEWVQTSVLLCRTCQDLGLVAEAETVYRAIQGKVMLSPEDNLAHNPFSLINSFIELANRSSRRETRGAYLDTAIGIYTTPLTSKPSPGNKEASDTGVALVEALFRINYVWRVCDVFTRCVEYAEVGHHHKLANRFMSQLLDRGEYKKAINFFIARHQQFRLEGVVLDRTVQAVQQAHGYRPSDALRCLVKACSGVCNLRLDWIAKLLQADWDRFHEFDRIEELFKSHLAPDLEQITKSPERVYRLMIEMALMADDVGKARAYLITAAARNAEVLTDPLWLGLFAKHAAKEDNWEAVRKLFEEMDASTAERSESLATMFVPVLKLYAKRHQLDDTERFVDLYTNRLNVPLCPYTVTLMMSQYAAARDTDRIIEWLERYRATDFKNATLSNAVLDACRKMKMPFRDIRTIYRKLQAIDPHFADEHTEKMMAEAALWGTSLNGNVGAGRRARGRVLSMRLRLTNTSKSLACKGRPVAEHNLVLAMKDAMVIGGHAKALWIYKRALLNGMRPSGRVLRLAVRAELNMPNREDRSVRIQELLRRAKLQGQDVHYVTNQVIALSLKEISSLESKQKICSEVRATIEHFEGVGIVLSDAVFNWAAHACMKAGRFAEAIYYAHRAVGCIGLNAKPCYNIHNFKMLLMCYVELLDVEKIRDTIGHGLDRPYSGERHFKVALQQARRRAGEAGSASDVANASDDVFAERRDGTIQVISEGIARAVKGRSALAKERKRFEEEALRIIRQAALDTGSVPVDFDTIPWLVRKPLKIDPGAAIEEVMLKRAVMSI</sequence>
<dbReference type="InterPro" id="IPR011990">
    <property type="entry name" value="TPR-like_helical_dom_sf"/>
</dbReference>
<evidence type="ECO:0000256" key="1">
    <source>
        <dbReference type="SAM" id="MobiDB-lite"/>
    </source>
</evidence>
<feature type="compositionally biased region" description="Low complexity" evidence="1">
    <location>
        <begin position="134"/>
        <end position="143"/>
    </location>
</feature>
<comment type="caution">
    <text evidence="2">The sequence shown here is derived from an EMBL/GenBank/DDBJ whole genome shotgun (WGS) entry which is preliminary data.</text>
</comment>
<feature type="compositionally biased region" description="Polar residues" evidence="1">
    <location>
        <begin position="59"/>
        <end position="69"/>
    </location>
</feature>
<dbReference type="Gene3D" id="1.25.40.10">
    <property type="entry name" value="Tetratricopeptide repeat domain"/>
    <property type="match status" value="1"/>
</dbReference>
<dbReference type="AlphaFoldDB" id="A0AA40C070"/>
<protein>
    <submittedName>
        <fullName evidence="2">Uncharacterized protein</fullName>
    </submittedName>
</protein>
<feature type="compositionally biased region" description="Basic and acidic residues" evidence="1">
    <location>
        <begin position="121"/>
        <end position="131"/>
    </location>
</feature>
<accession>A0AA40C070</accession>
<feature type="region of interest" description="Disordered" evidence="1">
    <location>
        <begin position="54"/>
        <end position="203"/>
    </location>
</feature>
<proteinExistence type="predicted"/>
<feature type="compositionally biased region" description="Basic and acidic residues" evidence="1">
    <location>
        <begin position="163"/>
        <end position="177"/>
    </location>
</feature>
<gene>
    <name evidence="2" type="ORF">B0T14DRAFT_519924</name>
</gene>
<name>A0AA40C070_9PEZI</name>